<accession>A0ABS7QJ59</accession>
<organism evidence="3 4">
    <name type="scientific">Actinacidiphila acidipaludis</name>
    <dbReference type="NCBI Taxonomy" id="2873382"/>
    <lineage>
        <taxon>Bacteria</taxon>
        <taxon>Bacillati</taxon>
        <taxon>Actinomycetota</taxon>
        <taxon>Actinomycetes</taxon>
        <taxon>Kitasatosporales</taxon>
        <taxon>Streptomycetaceae</taxon>
        <taxon>Actinacidiphila</taxon>
    </lineage>
</organism>
<feature type="compositionally biased region" description="Basic and acidic residues" evidence="1">
    <location>
        <begin position="92"/>
        <end position="102"/>
    </location>
</feature>
<gene>
    <name evidence="3" type="ORF">K7862_37075</name>
</gene>
<feature type="compositionally biased region" description="Pro residues" evidence="1">
    <location>
        <begin position="116"/>
        <end position="126"/>
    </location>
</feature>
<reference evidence="3 4" key="1">
    <citation type="submission" date="2021-08" db="EMBL/GenBank/DDBJ databases">
        <title>WGS of actinomycetes from Thailand.</title>
        <authorList>
            <person name="Thawai C."/>
        </authorList>
    </citation>
    <scope>NUCLEOTIDE SEQUENCE [LARGE SCALE GENOMIC DNA]</scope>
    <source>
        <strain evidence="3 4">PLK6-54</strain>
    </source>
</reference>
<feature type="domain" description="Putative T7SS secretion signal" evidence="2">
    <location>
        <begin position="2"/>
        <end position="183"/>
    </location>
</feature>
<name>A0ABS7QJ59_9ACTN</name>
<evidence type="ECO:0000259" key="2">
    <source>
        <dbReference type="Pfam" id="PF21725"/>
    </source>
</evidence>
<feature type="region of interest" description="Disordered" evidence="1">
    <location>
        <begin position="92"/>
        <end position="152"/>
    </location>
</feature>
<evidence type="ECO:0000313" key="4">
    <source>
        <dbReference type="Proteomes" id="UP000778578"/>
    </source>
</evidence>
<keyword evidence="4" id="KW-1185">Reference proteome</keyword>
<feature type="non-terminal residue" evidence="3">
    <location>
        <position position="221"/>
    </location>
</feature>
<proteinExistence type="predicted"/>
<evidence type="ECO:0000256" key="1">
    <source>
        <dbReference type="SAM" id="MobiDB-lite"/>
    </source>
</evidence>
<dbReference type="Proteomes" id="UP000778578">
    <property type="component" value="Unassembled WGS sequence"/>
</dbReference>
<comment type="caution">
    <text evidence="3">The sequence shown here is derived from an EMBL/GenBank/DDBJ whole genome shotgun (WGS) entry which is preliminary data.</text>
</comment>
<dbReference type="Gene3D" id="1.10.287.1060">
    <property type="entry name" value="ESAT-6-like"/>
    <property type="match status" value="1"/>
</dbReference>
<feature type="non-terminal residue" evidence="3">
    <location>
        <position position="1"/>
    </location>
</feature>
<dbReference type="RefSeq" id="WP_372461734.1">
    <property type="nucleotide sequence ID" value="NZ_JAINZZ010000148.1"/>
</dbReference>
<sequence>PGDVDRTRSLARQIGDLHTELTTTVNELDRIDCGYWKGEAAKAFIAHIDSDVTPLIKKAHDSFGRASDALSRWADQLHGFQDEADALEREAATKQGALDHAKTAAGQPPTDHTTPHPSPEASPNPDPQAQADAKKKQQAVTDASTALDGVRNRADELHTRYTNAASAISHDLDKAGDIAPDKPGLFSRIVHGVENAWNDTVQWVKDHADLIKLIGDLLSDL</sequence>
<dbReference type="EMBL" id="JAINZZ010000148">
    <property type="protein sequence ID" value="MBY8883206.1"/>
    <property type="molecule type" value="Genomic_DNA"/>
</dbReference>
<dbReference type="InterPro" id="IPR049082">
    <property type="entry name" value="T7SS_signal"/>
</dbReference>
<dbReference type="Pfam" id="PF21725">
    <property type="entry name" value="T7SS_signal"/>
    <property type="match status" value="1"/>
</dbReference>
<evidence type="ECO:0000313" key="3">
    <source>
        <dbReference type="EMBL" id="MBY8883206.1"/>
    </source>
</evidence>
<protein>
    <recommendedName>
        <fullName evidence="2">Putative T7SS secretion signal domain-containing protein</fullName>
    </recommendedName>
</protein>